<comment type="caution">
    <text evidence="2">The sequence shown here is derived from an EMBL/GenBank/DDBJ whole genome shotgun (WGS) entry which is preliminary data.</text>
</comment>
<reference evidence="2" key="1">
    <citation type="journal article" date="2014" name="Int. J. Syst. Evol. Microbiol.">
        <title>Complete genome sequence of Corynebacterium casei LMG S-19264T (=DSM 44701T), isolated from a smear-ripened cheese.</title>
        <authorList>
            <consortium name="US DOE Joint Genome Institute (JGI-PGF)"/>
            <person name="Walter F."/>
            <person name="Albersmeier A."/>
            <person name="Kalinowski J."/>
            <person name="Ruckert C."/>
        </authorList>
    </citation>
    <scope>NUCLEOTIDE SEQUENCE</scope>
    <source>
        <strain evidence="2">JCM 5016</strain>
    </source>
</reference>
<dbReference type="PANTHER" id="PTHR47691:SF3">
    <property type="entry name" value="HTH-TYPE TRANSCRIPTIONAL REGULATOR RV0890C-RELATED"/>
    <property type="match status" value="1"/>
</dbReference>
<gene>
    <name evidence="2" type="ORF">GCM10010389_33790</name>
</gene>
<reference evidence="2" key="2">
    <citation type="submission" date="2020-09" db="EMBL/GenBank/DDBJ databases">
        <authorList>
            <person name="Sun Q."/>
            <person name="Ohkuma M."/>
        </authorList>
    </citation>
    <scope>NUCLEOTIDE SEQUENCE</scope>
    <source>
        <strain evidence="2">JCM 5016</strain>
    </source>
</reference>
<keyword evidence="3" id="KW-1185">Reference proteome</keyword>
<evidence type="ECO:0000313" key="2">
    <source>
        <dbReference type="EMBL" id="GGZ92383.1"/>
    </source>
</evidence>
<dbReference type="SUPFAM" id="SSF48452">
    <property type="entry name" value="TPR-like"/>
    <property type="match status" value="1"/>
</dbReference>
<dbReference type="SMART" id="SM00028">
    <property type="entry name" value="TPR"/>
    <property type="match status" value="5"/>
</dbReference>
<dbReference type="InterPro" id="IPR027417">
    <property type="entry name" value="P-loop_NTPase"/>
</dbReference>
<evidence type="ECO:0000313" key="3">
    <source>
        <dbReference type="Proteomes" id="UP000623010"/>
    </source>
</evidence>
<feature type="compositionally biased region" description="Low complexity" evidence="1">
    <location>
        <begin position="9"/>
        <end position="18"/>
    </location>
</feature>
<feature type="region of interest" description="Disordered" evidence="1">
    <location>
        <begin position="1"/>
        <end position="25"/>
    </location>
</feature>
<dbReference type="InterPro" id="IPR011990">
    <property type="entry name" value="TPR-like_helical_dom_sf"/>
</dbReference>
<dbReference type="AlphaFoldDB" id="A0A918VFA7"/>
<dbReference type="SUPFAM" id="SSF52540">
    <property type="entry name" value="P-loop containing nucleoside triphosphate hydrolases"/>
    <property type="match status" value="1"/>
</dbReference>
<dbReference type="InterPro" id="IPR019734">
    <property type="entry name" value="TPR_rpt"/>
</dbReference>
<dbReference type="Pfam" id="PF13424">
    <property type="entry name" value="TPR_12"/>
    <property type="match status" value="2"/>
</dbReference>
<evidence type="ECO:0000256" key="1">
    <source>
        <dbReference type="SAM" id="MobiDB-lite"/>
    </source>
</evidence>
<dbReference type="PANTHER" id="PTHR47691">
    <property type="entry name" value="REGULATOR-RELATED"/>
    <property type="match status" value="1"/>
</dbReference>
<sequence length="806" mass="84668">MNPWRRKPAAAPGPQSSPADRHSLVPNAGVAASGLRSIAASGSIGAVTTGDYSPLTVSVYPPAPAPTALASLPAAPSKLSGRDTEVEQVLSALRPPAMSPHRDAYYSGAGPIAAPAADDVVAPVLVTSVAGLAGVGKTALALACGHAATEAGWFSGSLFIDLRGYDESPVQPGQALEALLRALGVDPAGVPAPAEERAALYRSALEDRADQGQRLLIVADNAASADQVRLLLPGSHRHQVLITSRHTLPTLNARLVDLAVLSPKAAVALLRHALQQANPTDQRVLEAGDGVEELAGLCGYLPLALHISAALLILEPDQTVAELAAELATARSRLSLLDDGERAVRASFDLSYRRLPLDHAELFRLLALNPGPDIGLEAVAVLAARPLPAIRTMLRALVQAHLLDCVNRRWSMHDLVRDYATELVHDTQQAAGNGARGEDAPGVAGTHAQARNRLLEHYTTTALAASAHLTTRAHSSAPGKFADQDEALAWLDSERVNLTASVAAAATIRQQNVALQLPVILYDYLIWHGYFDDLIAVTTIACGIAHQAGALAAEAGAWNNLGIALTEASRYEEAVLAHRRAADLFASIDNHNERGKTLNGLGSALRGSGKPADALQIHQEALAVQRASGDLQEQAAVLNNLSLDHQELGNVAEACTAAEEAASLFQQLGDTTNEAKALCTAAFALQASGHSKEAQAVCERAIEAASRTLGNPRDEAAILMTCTELLTDFTPQQQITYLLQAQAACERANAHDLYAHALCAIGRAWITAGDRSQAATHLTRAASMFEDLGLISEATDVRDLLALLQS</sequence>
<protein>
    <recommendedName>
        <fullName evidence="4">Tetratricopeptide repeat protein</fullName>
    </recommendedName>
</protein>
<dbReference type="Proteomes" id="UP000623010">
    <property type="component" value="Unassembled WGS sequence"/>
</dbReference>
<dbReference type="Gene3D" id="3.40.50.300">
    <property type="entry name" value="P-loop containing nucleotide triphosphate hydrolases"/>
    <property type="match status" value="1"/>
</dbReference>
<proteinExistence type="predicted"/>
<dbReference type="EMBL" id="BMWH01000012">
    <property type="protein sequence ID" value="GGZ92383.1"/>
    <property type="molecule type" value="Genomic_DNA"/>
</dbReference>
<organism evidence="2 3">
    <name type="scientific">Streptomyces echinoruber</name>
    <dbReference type="NCBI Taxonomy" id="68898"/>
    <lineage>
        <taxon>Bacteria</taxon>
        <taxon>Bacillati</taxon>
        <taxon>Actinomycetota</taxon>
        <taxon>Actinomycetes</taxon>
        <taxon>Kitasatosporales</taxon>
        <taxon>Streptomycetaceae</taxon>
        <taxon>Streptomyces</taxon>
    </lineage>
</organism>
<dbReference type="Gene3D" id="1.25.40.10">
    <property type="entry name" value="Tetratricopeptide repeat domain"/>
    <property type="match status" value="1"/>
</dbReference>
<name>A0A918VFA7_9ACTN</name>
<accession>A0A918VFA7</accession>
<evidence type="ECO:0008006" key="4">
    <source>
        <dbReference type="Google" id="ProtNLM"/>
    </source>
</evidence>